<sequence length="155" mass="16910">MLYRTPRDLVVELISLLGLTNVELSEDGSCGLLFDNETNVTLEPDPQRATVLHLHAVVGSVPAERRARFYIHLLRGNYLGRATGHASLALDAAGVAVLLQLSLNTEQINVTTLGEHLTTFAKTAALWRQRLGRSEASASDEEFLSEASLATMIRV</sequence>
<dbReference type="RefSeq" id="WP_184338181.1">
    <property type="nucleotide sequence ID" value="NZ_JACHIG010000001.1"/>
</dbReference>
<dbReference type="EMBL" id="JACHIG010000001">
    <property type="protein sequence ID" value="MBB5031249.1"/>
    <property type="molecule type" value="Genomic_DNA"/>
</dbReference>
<protein>
    <submittedName>
        <fullName evidence="1">Uncharacterized protein</fullName>
    </submittedName>
</protein>
<reference evidence="1 2" key="1">
    <citation type="submission" date="2020-08" db="EMBL/GenBank/DDBJ databases">
        <title>Genomic Encyclopedia of Type Strains, Phase IV (KMG-IV): sequencing the most valuable type-strain genomes for metagenomic binning, comparative biology and taxonomic classification.</title>
        <authorList>
            <person name="Goeker M."/>
        </authorList>
    </citation>
    <scope>NUCLEOTIDE SEQUENCE [LARGE SCALE GENOMIC DNA]</scope>
    <source>
        <strain evidence="1 2">DSM 12252</strain>
    </source>
</reference>
<dbReference type="AlphaFoldDB" id="A0A7W8DIL9"/>
<dbReference type="GO" id="GO:0030254">
    <property type="term" value="P:protein secretion by the type III secretion system"/>
    <property type="evidence" value="ECO:0007669"/>
    <property type="project" value="InterPro"/>
</dbReference>
<organism evidence="1 2">
    <name type="scientific">Prosthecobacter vanneervenii</name>
    <dbReference type="NCBI Taxonomy" id="48466"/>
    <lineage>
        <taxon>Bacteria</taxon>
        <taxon>Pseudomonadati</taxon>
        <taxon>Verrucomicrobiota</taxon>
        <taxon>Verrucomicrobiia</taxon>
        <taxon>Verrucomicrobiales</taxon>
        <taxon>Verrucomicrobiaceae</taxon>
        <taxon>Prosthecobacter</taxon>
    </lineage>
</organism>
<dbReference type="SUPFAM" id="SSF69635">
    <property type="entry name" value="Type III secretory system chaperone-like"/>
    <property type="match status" value="1"/>
</dbReference>
<gene>
    <name evidence="1" type="ORF">HNQ65_000803</name>
</gene>
<accession>A0A7W8DIL9</accession>
<name>A0A7W8DIL9_9BACT</name>
<proteinExistence type="predicted"/>
<dbReference type="Proteomes" id="UP000590740">
    <property type="component" value="Unassembled WGS sequence"/>
</dbReference>
<dbReference type="Pfam" id="PF05932">
    <property type="entry name" value="CesT"/>
    <property type="match status" value="1"/>
</dbReference>
<comment type="caution">
    <text evidence="1">The sequence shown here is derived from an EMBL/GenBank/DDBJ whole genome shotgun (WGS) entry which is preliminary data.</text>
</comment>
<evidence type="ECO:0000313" key="2">
    <source>
        <dbReference type="Proteomes" id="UP000590740"/>
    </source>
</evidence>
<dbReference type="InterPro" id="IPR010261">
    <property type="entry name" value="Tir_chaperone"/>
</dbReference>
<evidence type="ECO:0000313" key="1">
    <source>
        <dbReference type="EMBL" id="MBB5031249.1"/>
    </source>
</evidence>
<dbReference type="CDD" id="cd16364">
    <property type="entry name" value="T3SC_I-like"/>
    <property type="match status" value="1"/>
</dbReference>
<keyword evidence="2" id="KW-1185">Reference proteome</keyword>
<dbReference type="Gene3D" id="3.30.1460.10">
    <property type="match status" value="1"/>
</dbReference>